<feature type="transmembrane region" description="Helical" evidence="1">
    <location>
        <begin position="12"/>
        <end position="35"/>
    </location>
</feature>
<dbReference type="EMBL" id="RCHS01001235">
    <property type="protein sequence ID" value="RMX54622.1"/>
    <property type="molecule type" value="Genomic_DNA"/>
</dbReference>
<dbReference type="OrthoDB" id="6022284at2759"/>
<name>A0A3M6ULU9_POCDA</name>
<dbReference type="InterPro" id="IPR000620">
    <property type="entry name" value="EamA_dom"/>
</dbReference>
<dbReference type="GO" id="GO:0016020">
    <property type="term" value="C:membrane"/>
    <property type="evidence" value="ECO:0007669"/>
    <property type="project" value="InterPro"/>
</dbReference>
<keyword evidence="1" id="KW-0472">Membrane</keyword>
<feature type="transmembrane region" description="Helical" evidence="1">
    <location>
        <begin position="143"/>
        <end position="165"/>
    </location>
</feature>
<dbReference type="AlphaFoldDB" id="A0A3M6ULU9"/>
<keyword evidence="4" id="KW-1185">Reference proteome</keyword>
<sequence>MAPRGHFTTGSLSAFLFLGIIRGTFPVVMYCAVHSYNSPSLVFLLRTPGTVALYIVYMTFLSSTNSEHKENFRNNFKSVRNLWKFAVMGFVQLAAPYILFMYGLKVLNPITAGVFMTAAPWFSILLERLPCGRSTYQVSASKLGAIVIGSIGIILVSASDIGLAAKNPKSCLPNGTTVPMNISDNTTVSPSVNEENMSKCTPFSAAELAGSLLALLGGSVMWSMSSIFWRSKRGNIHYVSGGIGNNIFGGIFALGLFFIMQKHEDYDQINWGDGKAVFSIIFLTLISGWLAALLVDYMMNEVGAVVTNRVLCMVPIVVWFEDWIFVREFKMLDVGYIISEVVGIVLVLVGLTISSLEPENLPSVLGRPLLSDKEQSWDSTQFYENVRIVDDGTTSDEEVRTPNYLQQSKSFPPLVKITDQDH</sequence>
<evidence type="ECO:0000256" key="1">
    <source>
        <dbReference type="SAM" id="Phobius"/>
    </source>
</evidence>
<dbReference type="Proteomes" id="UP000275408">
    <property type="component" value="Unassembled WGS sequence"/>
</dbReference>
<feature type="transmembrane region" description="Helical" evidence="1">
    <location>
        <begin position="208"/>
        <end position="229"/>
    </location>
</feature>
<evidence type="ECO:0000313" key="4">
    <source>
        <dbReference type="Proteomes" id="UP000275408"/>
    </source>
</evidence>
<feature type="transmembrane region" description="Helical" evidence="1">
    <location>
        <begin position="276"/>
        <end position="295"/>
    </location>
</feature>
<feature type="transmembrane region" description="Helical" evidence="1">
    <location>
        <begin position="302"/>
        <end position="320"/>
    </location>
</feature>
<protein>
    <recommendedName>
        <fullName evidence="2">EamA domain-containing protein</fullName>
    </recommendedName>
</protein>
<evidence type="ECO:0000259" key="2">
    <source>
        <dbReference type="Pfam" id="PF00892"/>
    </source>
</evidence>
<feature type="transmembrane region" description="Helical" evidence="1">
    <location>
        <begin position="110"/>
        <end position="131"/>
    </location>
</feature>
<evidence type="ECO:0000313" key="3">
    <source>
        <dbReference type="EMBL" id="RMX54622.1"/>
    </source>
</evidence>
<feature type="transmembrane region" description="Helical" evidence="1">
    <location>
        <begin position="332"/>
        <end position="353"/>
    </location>
</feature>
<feature type="transmembrane region" description="Helical" evidence="1">
    <location>
        <begin position="82"/>
        <end position="104"/>
    </location>
</feature>
<feature type="domain" description="EamA" evidence="2">
    <location>
        <begin position="14"/>
        <end position="157"/>
    </location>
</feature>
<keyword evidence="1" id="KW-0812">Transmembrane</keyword>
<dbReference type="Pfam" id="PF00892">
    <property type="entry name" value="EamA"/>
    <property type="match status" value="1"/>
</dbReference>
<reference evidence="3 4" key="1">
    <citation type="journal article" date="2018" name="Sci. Rep.">
        <title>Comparative analysis of the Pocillopora damicornis genome highlights role of immune system in coral evolution.</title>
        <authorList>
            <person name="Cunning R."/>
            <person name="Bay R.A."/>
            <person name="Gillette P."/>
            <person name="Baker A.C."/>
            <person name="Traylor-Knowles N."/>
        </authorList>
    </citation>
    <scope>NUCLEOTIDE SEQUENCE [LARGE SCALE GENOMIC DNA]</scope>
    <source>
        <strain evidence="3">RSMAS</strain>
        <tissue evidence="3">Whole animal</tissue>
    </source>
</reference>
<comment type="caution">
    <text evidence="3">The sequence shown here is derived from an EMBL/GenBank/DDBJ whole genome shotgun (WGS) entry which is preliminary data.</text>
</comment>
<organism evidence="3 4">
    <name type="scientific">Pocillopora damicornis</name>
    <name type="common">Cauliflower coral</name>
    <name type="synonym">Millepora damicornis</name>
    <dbReference type="NCBI Taxonomy" id="46731"/>
    <lineage>
        <taxon>Eukaryota</taxon>
        <taxon>Metazoa</taxon>
        <taxon>Cnidaria</taxon>
        <taxon>Anthozoa</taxon>
        <taxon>Hexacorallia</taxon>
        <taxon>Scleractinia</taxon>
        <taxon>Astrocoeniina</taxon>
        <taxon>Pocilloporidae</taxon>
        <taxon>Pocillopora</taxon>
    </lineage>
</organism>
<gene>
    <name evidence="3" type="ORF">pdam_00014112</name>
</gene>
<proteinExistence type="predicted"/>
<keyword evidence="1" id="KW-1133">Transmembrane helix</keyword>
<accession>A0A3M6ULU9</accession>
<feature type="transmembrane region" description="Helical" evidence="1">
    <location>
        <begin position="236"/>
        <end position="260"/>
    </location>
</feature>
<feature type="transmembrane region" description="Helical" evidence="1">
    <location>
        <begin position="41"/>
        <end position="61"/>
    </location>
</feature>
<dbReference type="OMA" id="RESRHIF"/>